<reference evidence="2 3" key="1">
    <citation type="journal article" date="2017" name="Curr. Microbiol.">
        <title>Lysobacter zhanggongensis sp. nov. Isolated from a Pit Mud.</title>
        <authorList>
            <person name="Zhang X.F."/>
            <person name="Wang H.H."/>
            <person name="Sun X.Y."/>
            <person name="Pan C.M."/>
        </authorList>
    </citation>
    <scope>NUCLEOTIDE SEQUENCE [LARGE SCALE GENOMIC DNA]</scope>
    <source>
        <strain evidence="2 3">ZGLJ7-1</strain>
    </source>
</reference>
<accession>A0ABU7YTK6</accession>
<comment type="caution">
    <text evidence="2">The sequence shown here is derived from an EMBL/GenBank/DDBJ whole genome shotgun (WGS) entry which is preliminary data.</text>
</comment>
<gene>
    <name evidence="2" type="ORF">SNE33_13405</name>
</gene>
<evidence type="ECO:0000313" key="3">
    <source>
        <dbReference type="Proteomes" id="UP001334501"/>
    </source>
</evidence>
<feature type="non-terminal residue" evidence="2">
    <location>
        <position position="208"/>
    </location>
</feature>
<protein>
    <submittedName>
        <fullName evidence="2">Uncharacterized protein</fullName>
    </submittedName>
</protein>
<dbReference type="Proteomes" id="UP001334501">
    <property type="component" value="Unassembled WGS sequence"/>
</dbReference>
<proteinExistence type="predicted"/>
<evidence type="ECO:0000256" key="1">
    <source>
        <dbReference type="SAM" id="MobiDB-lite"/>
    </source>
</evidence>
<name>A0ABU7YTK6_9GAMM</name>
<organism evidence="2 3">
    <name type="scientific">Lysobacter zhanggongensis</name>
    <dbReference type="NCBI Taxonomy" id="1774951"/>
    <lineage>
        <taxon>Bacteria</taxon>
        <taxon>Pseudomonadati</taxon>
        <taxon>Pseudomonadota</taxon>
        <taxon>Gammaproteobacteria</taxon>
        <taxon>Lysobacterales</taxon>
        <taxon>Lysobacteraceae</taxon>
        <taxon>Lysobacter</taxon>
    </lineage>
</organism>
<keyword evidence="3" id="KW-1185">Reference proteome</keyword>
<feature type="compositionally biased region" description="Basic and acidic residues" evidence="1">
    <location>
        <begin position="194"/>
        <end position="208"/>
    </location>
</feature>
<dbReference type="EMBL" id="JAXGFO010000159">
    <property type="protein sequence ID" value="MEG3158834.1"/>
    <property type="molecule type" value="Genomic_DNA"/>
</dbReference>
<evidence type="ECO:0000313" key="2">
    <source>
        <dbReference type="EMBL" id="MEG3158834.1"/>
    </source>
</evidence>
<feature type="region of interest" description="Disordered" evidence="1">
    <location>
        <begin position="19"/>
        <end position="46"/>
    </location>
</feature>
<feature type="compositionally biased region" description="Basic residues" evidence="1">
    <location>
        <begin position="23"/>
        <end position="41"/>
    </location>
</feature>
<sequence length="208" mass="23048">MPRLERVAAYQAGIGQRGALRGSGRHRRNAQHRQCTRHQQRRLGGVVVQRARAGHGDIGRAGDHRIEPVIAVGLSGPQHRAAAIGDAHRDDSGVVERERGGLRERTIKRLQGELGGLFHVHAPVGLRVVARVGVLDRYAAARRRVRHEGQAVDRCTDRAIRAYAKARIEVEIVGARTLVGVGDGAALRQRPRRRDRDRAEHPARPRCR</sequence>
<feature type="region of interest" description="Disordered" evidence="1">
    <location>
        <begin position="187"/>
        <end position="208"/>
    </location>
</feature>